<proteinExistence type="predicted"/>
<evidence type="ECO:0000256" key="3">
    <source>
        <dbReference type="ARBA" id="ARBA00022692"/>
    </source>
</evidence>
<dbReference type="InterPro" id="IPR011701">
    <property type="entry name" value="MFS"/>
</dbReference>
<feature type="transmembrane region" description="Helical" evidence="6">
    <location>
        <begin position="177"/>
        <end position="195"/>
    </location>
</feature>
<dbReference type="PROSITE" id="PS50850">
    <property type="entry name" value="MFS"/>
    <property type="match status" value="1"/>
</dbReference>
<evidence type="ECO:0000313" key="8">
    <source>
        <dbReference type="EMBL" id="MUG69067.1"/>
    </source>
</evidence>
<dbReference type="EMBL" id="WNZX01000001">
    <property type="protein sequence ID" value="MUG69067.1"/>
    <property type="molecule type" value="Genomic_DNA"/>
</dbReference>
<dbReference type="CDD" id="cd17339">
    <property type="entry name" value="MFS_NIMT_CynX_like"/>
    <property type="match status" value="1"/>
</dbReference>
<dbReference type="Gene3D" id="1.20.1250.20">
    <property type="entry name" value="MFS general substrate transporter like domains"/>
    <property type="match status" value="2"/>
</dbReference>
<dbReference type="SUPFAM" id="SSF103473">
    <property type="entry name" value="MFS general substrate transporter"/>
    <property type="match status" value="1"/>
</dbReference>
<dbReference type="GO" id="GO:0022857">
    <property type="term" value="F:transmembrane transporter activity"/>
    <property type="evidence" value="ECO:0007669"/>
    <property type="project" value="InterPro"/>
</dbReference>
<feature type="transmembrane region" description="Helical" evidence="6">
    <location>
        <begin position="82"/>
        <end position="101"/>
    </location>
</feature>
<evidence type="ECO:0000256" key="2">
    <source>
        <dbReference type="ARBA" id="ARBA00022448"/>
    </source>
</evidence>
<accession>A0A7X3CQD8</accession>
<dbReference type="Proteomes" id="UP000450917">
    <property type="component" value="Unassembled WGS sequence"/>
</dbReference>
<keyword evidence="2" id="KW-0813">Transport</keyword>
<feature type="transmembrane region" description="Helical" evidence="6">
    <location>
        <begin position="250"/>
        <end position="274"/>
    </location>
</feature>
<dbReference type="GO" id="GO:0005886">
    <property type="term" value="C:plasma membrane"/>
    <property type="evidence" value="ECO:0007669"/>
    <property type="project" value="UniProtKB-SubCell"/>
</dbReference>
<evidence type="ECO:0000256" key="4">
    <source>
        <dbReference type="ARBA" id="ARBA00022989"/>
    </source>
</evidence>
<evidence type="ECO:0000256" key="1">
    <source>
        <dbReference type="ARBA" id="ARBA00004651"/>
    </source>
</evidence>
<feature type="transmembrane region" description="Helical" evidence="6">
    <location>
        <begin position="140"/>
        <end position="165"/>
    </location>
</feature>
<dbReference type="InterPro" id="IPR052524">
    <property type="entry name" value="MFS_Cyanate_Porter"/>
</dbReference>
<evidence type="ECO:0000256" key="6">
    <source>
        <dbReference type="SAM" id="Phobius"/>
    </source>
</evidence>
<keyword evidence="5 6" id="KW-0472">Membrane</keyword>
<keyword evidence="3 6" id="KW-0812">Transmembrane</keyword>
<gene>
    <name evidence="8" type="ORF">GNP93_00105</name>
</gene>
<feature type="transmembrane region" description="Helical" evidence="6">
    <location>
        <begin position="281"/>
        <end position="299"/>
    </location>
</feature>
<feature type="transmembrane region" description="Helical" evidence="6">
    <location>
        <begin position="369"/>
        <end position="391"/>
    </location>
</feature>
<dbReference type="PANTHER" id="PTHR23523">
    <property type="match status" value="1"/>
</dbReference>
<feature type="domain" description="Major facilitator superfamily (MFS) profile" evidence="7">
    <location>
        <begin position="212"/>
        <end position="405"/>
    </location>
</feature>
<feature type="transmembrane region" description="Helical" evidence="6">
    <location>
        <begin position="107"/>
        <end position="128"/>
    </location>
</feature>
<protein>
    <submittedName>
        <fullName evidence="8">MFS transporter</fullName>
    </submittedName>
</protein>
<dbReference type="InterPro" id="IPR020846">
    <property type="entry name" value="MFS_dom"/>
</dbReference>
<keyword evidence="4 6" id="KW-1133">Transmembrane helix</keyword>
<evidence type="ECO:0000259" key="7">
    <source>
        <dbReference type="PROSITE" id="PS50850"/>
    </source>
</evidence>
<dbReference type="InterPro" id="IPR036259">
    <property type="entry name" value="MFS_trans_sf"/>
</dbReference>
<comment type="subcellular location">
    <subcellularLocation>
        <location evidence="1">Cell membrane</location>
        <topology evidence="1">Multi-pass membrane protein</topology>
    </subcellularLocation>
</comment>
<dbReference type="RefSeq" id="WP_155613744.1">
    <property type="nucleotide sequence ID" value="NZ_WNZX01000001.1"/>
</dbReference>
<dbReference type="PANTHER" id="PTHR23523:SF2">
    <property type="entry name" value="2-NITROIMIDAZOLE TRANSPORTER"/>
    <property type="match status" value="1"/>
</dbReference>
<reference evidence="8 9" key="1">
    <citation type="submission" date="2019-11" db="EMBL/GenBank/DDBJ databases">
        <title>Draft genome sequences of five Paenibacillus species of dairy origin.</title>
        <authorList>
            <person name="Olajide A.M."/>
            <person name="Chen S."/>
            <person name="Lapointe G."/>
        </authorList>
    </citation>
    <scope>NUCLEOTIDE SEQUENCE [LARGE SCALE GENOMIC DNA]</scope>
    <source>
        <strain evidence="8 9">2CS3</strain>
    </source>
</reference>
<name>A0A7X3CQD8_9BACL</name>
<keyword evidence="9" id="KW-1185">Reference proteome</keyword>
<dbReference type="Pfam" id="PF07690">
    <property type="entry name" value="MFS_1"/>
    <property type="match status" value="1"/>
</dbReference>
<feature type="transmembrane region" description="Helical" evidence="6">
    <location>
        <begin position="215"/>
        <end position="238"/>
    </location>
</feature>
<evidence type="ECO:0000256" key="5">
    <source>
        <dbReference type="ARBA" id="ARBA00023136"/>
    </source>
</evidence>
<sequence length="405" mass="42743">MLLKYDSGGHYVRSRMKTVWLILGILLVAANLRAAITGLGPLVDAIRLETHLSNTVTGMLTALPLLAFAALSPVAPKISRKIGMEMTLFLSMIVLIVGILLRSYASVVTLFMGTIIIGLAIAIGNVLLPGLVKRDFPEHVGFMTGAYSVSMNVFGALASGISVPLSVGAGLGWRGSLASWAVLGGLAALFWLPQLRSRQAASTAGGGGSIWRSSLAWQVTLFMGLQSWLFYINAAWLPEILHSRGMSVSAAGWMLSAMQFVSLPVSFIVPILAGRSSNQRGIVIVTVLFHLIGYLGLLSGNTSLIWLWIICIGIAVGSSISLALAFFGLRTQNARQAAELSGMAQSVGYLLAAFGPVLFGFLHDVTNTWAIPLLITVAASLLLLSVGLGAGRNAYVTAGSKKESS</sequence>
<comment type="caution">
    <text evidence="8">The sequence shown here is derived from an EMBL/GenBank/DDBJ whole genome shotgun (WGS) entry which is preliminary data.</text>
</comment>
<feature type="transmembrane region" description="Helical" evidence="6">
    <location>
        <begin position="58"/>
        <end position="75"/>
    </location>
</feature>
<feature type="transmembrane region" description="Helical" evidence="6">
    <location>
        <begin position="347"/>
        <end position="363"/>
    </location>
</feature>
<dbReference type="AlphaFoldDB" id="A0A7X3CQD8"/>
<organism evidence="8 9">
    <name type="scientific">Paenibacillus validus</name>
    <dbReference type="NCBI Taxonomy" id="44253"/>
    <lineage>
        <taxon>Bacteria</taxon>
        <taxon>Bacillati</taxon>
        <taxon>Bacillota</taxon>
        <taxon>Bacilli</taxon>
        <taxon>Bacillales</taxon>
        <taxon>Paenibacillaceae</taxon>
        <taxon>Paenibacillus</taxon>
    </lineage>
</organism>
<evidence type="ECO:0000313" key="9">
    <source>
        <dbReference type="Proteomes" id="UP000450917"/>
    </source>
</evidence>
<feature type="transmembrane region" description="Helical" evidence="6">
    <location>
        <begin position="305"/>
        <end position="327"/>
    </location>
</feature>